<keyword evidence="2" id="KW-1185">Reference proteome</keyword>
<sequence>MTHTQSADEIRALARAHPQILADPSPTMAALVADPRVEFRALADWPSEAAEAAPAEVTAA</sequence>
<evidence type="ECO:0000313" key="1">
    <source>
        <dbReference type="EMBL" id="TDC01691.1"/>
    </source>
</evidence>
<comment type="caution">
    <text evidence="1">The sequence shown here is derived from an EMBL/GenBank/DDBJ whole genome shotgun (WGS) entry which is preliminary data.</text>
</comment>
<organism evidence="1 2">
    <name type="scientific">Micromonospora fluostatini</name>
    <dbReference type="NCBI Taxonomy" id="1629071"/>
    <lineage>
        <taxon>Bacteria</taxon>
        <taxon>Bacillati</taxon>
        <taxon>Actinomycetota</taxon>
        <taxon>Actinomycetes</taxon>
        <taxon>Micromonosporales</taxon>
        <taxon>Micromonosporaceae</taxon>
        <taxon>Micromonospora</taxon>
    </lineage>
</organism>
<gene>
    <name evidence="1" type="ORF">E1091_02355</name>
</gene>
<evidence type="ECO:0000313" key="2">
    <source>
        <dbReference type="Proteomes" id="UP000295626"/>
    </source>
</evidence>
<proteinExistence type="predicted"/>
<protein>
    <submittedName>
        <fullName evidence="1">Uncharacterized protein</fullName>
    </submittedName>
</protein>
<reference evidence="1 2" key="1">
    <citation type="submission" date="2019-02" db="EMBL/GenBank/DDBJ databases">
        <title>Draft genome sequences of novel Actinobacteria.</title>
        <authorList>
            <person name="Sahin N."/>
            <person name="Ay H."/>
            <person name="Saygin H."/>
        </authorList>
    </citation>
    <scope>NUCLEOTIDE SEQUENCE [LARGE SCALE GENOMIC DNA]</scope>
    <source>
        <strain evidence="1 2">JCM 30529</strain>
    </source>
</reference>
<name>A0ABY2DL03_9ACTN</name>
<dbReference type="Proteomes" id="UP000295626">
    <property type="component" value="Unassembled WGS sequence"/>
</dbReference>
<dbReference type="EMBL" id="SMKE01000037">
    <property type="protein sequence ID" value="TDC01691.1"/>
    <property type="molecule type" value="Genomic_DNA"/>
</dbReference>
<accession>A0ABY2DL03</accession>